<dbReference type="Gene3D" id="3.40.50.720">
    <property type="entry name" value="NAD(P)-binding Rossmann-like Domain"/>
    <property type="match status" value="1"/>
</dbReference>
<proteinExistence type="inferred from homology"/>
<dbReference type="PROSITE" id="PS00061">
    <property type="entry name" value="ADH_SHORT"/>
    <property type="match status" value="1"/>
</dbReference>
<evidence type="ECO:0000256" key="1">
    <source>
        <dbReference type="ARBA" id="ARBA00006484"/>
    </source>
</evidence>
<dbReference type="PANTHER" id="PTHR42879">
    <property type="entry name" value="3-OXOACYL-(ACYL-CARRIER-PROTEIN) REDUCTASE"/>
    <property type="match status" value="1"/>
</dbReference>
<dbReference type="Proteomes" id="UP001250662">
    <property type="component" value="Unassembled WGS sequence"/>
</dbReference>
<dbReference type="InterPro" id="IPR002347">
    <property type="entry name" value="SDR_fam"/>
</dbReference>
<dbReference type="InterPro" id="IPR036291">
    <property type="entry name" value="NAD(P)-bd_dom_sf"/>
</dbReference>
<dbReference type="Pfam" id="PF00106">
    <property type="entry name" value="adh_short"/>
    <property type="match status" value="1"/>
</dbReference>
<dbReference type="SUPFAM" id="SSF51735">
    <property type="entry name" value="NAD(P)-binding Rossmann-fold domains"/>
    <property type="match status" value="1"/>
</dbReference>
<dbReference type="InterPro" id="IPR050259">
    <property type="entry name" value="SDR"/>
</dbReference>
<dbReference type="EC" id="1.-.-.-" evidence="3"/>
<evidence type="ECO:0000256" key="2">
    <source>
        <dbReference type="RuleBase" id="RU000363"/>
    </source>
</evidence>
<gene>
    <name evidence="3" type="ORF">RM520_01545</name>
</gene>
<keyword evidence="3" id="KW-0560">Oxidoreductase</keyword>
<evidence type="ECO:0000313" key="4">
    <source>
        <dbReference type="Proteomes" id="UP001250662"/>
    </source>
</evidence>
<protein>
    <submittedName>
        <fullName evidence="3">SDR family oxidoreductase</fullName>
        <ecNumber evidence="3">1.-.-.-</ecNumber>
    </submittedName>
</protein>
<dbReference type="PRINTS" id="PR00080">
    <property type="entry name" value="SDRFAMILY"/>
</dbReference>
<dbReference type="InterPro" id="IPR020904">
    <property type="entry name" value="Sc_DH/Rdtase_CS"/>
</dbReference>
<comment type="caution">
    <text evidence="3">The sequence shown here is derived from an EMBL/GenBank/DDBJ whole genome shotgun (WGS) entry which is preliminary data.</text>
</comment>
<accession>A0ABU3BCT5</accession>
<sequence>MDLKLKNKTAFISGSTAGIGFAIAKGLLNEGAKVIINGRSEQSVEVALNKLRKINSNADISGFAADFSNIEEVKSLCEDLPDLDILVNNVGIYKSASFFEMDDSDWQEQYEINVMSGVRLSRYFLPNMLKQNWGRILFVSSECAELVPPDMLAYSMTKTAMLSVAKGLAQLTKSSGVTINSIIPGSTLSEGAEQFLEDEAVKSGKTKAAIEADFFKDVRTSSLLQRFASVDEVASTTVYYCSPLASATNGAAIKIEGGSTGGLI</sequence>
<comment type="similarity">
    <text evidence="1 2">Belongs to the short-chain dehydrogenases/reductases (SDR) family.</text>
</comment>
<dbReference type="EMBL" id="JAVRHU010000001">
    <property type="protein sequence ID" value="MDT0620287.1"/>
    <property type="molecule type" value="Genomic_DNA"/>
</dbReference>
<name>A0ABU3BCT5_9FLAO</name>
<keyword evidence="4" id="KW-1185">Reference proteome</keyword>
<dbReference type="RefSeq" id="WP_311386734.1">
    <property type="nucleotide sequence ID" value="NZ_JAVRHU010000001.1"/>
</dbReference>
<reference evidence="3 4" key="1">
    <citation type="submission" date="2023-09" db="EMBL/GenBank/DDBJ databases">
        <authorList>
            <person name="Rey-Velasco X."/>
        </authorList>
    </citation>
    <scope>NUCLEOTIDE SEQUENCE [LARGE SCALE GENOMIC DNA]</scope>
    <source>
        <strain evidence="3 4">P007</strain>
    </source>
</reference>
<organism evidence="3 4">
    <name type="scientific">Croceitalea vernalis</name>
    <dbReference type="NCBI Taxonomy" id="3075599"/>
    <lineage>
        <taxon>Bacteria</taxon>
        <taxon>Pseudomonadati</taxon>
        <taxon>Bacteroidota</taxon>
        <taxon>Flavobacteriia</taxon>
        <taxon>Flavobacteriales</taxon>
        <taxon>Flavobacteriaceae</taxon>
        <taxon>Croceitalea</taxon>
    </lineage>
</organism>
<dbReference type="GO" id="GO:0016491">
    <property type="term" value="F:oxidoreductase activity"/>
    <property type="evidence" value="ECO:0007669"/>
    <property type="project" value="UniProtKB-KW"/>
</dbReference>
<dbReference type="PRINTS" id="PR00081">
    <property type="entry name" value="GDHRDH"/>
</dbReference>
<evidence type="ECO:0000313" key="3">
    <source>
        <dbReference type="EMBL" id="MDT0620287.1"/>
    </source>
</evidence>
<dbReference type="CDD" id="cd05233">
    <property type="entry name" value="SDR_c"/>
    <property type="match status" value="1"/>
</dbReference>